<sequence>MGTESFSNIRFKKETARRFQSFSRMYYKTHTLALSGMLDFFKYNEISPHENLGKRMGLIMDFLQKFRDFTAKRNNATIAIIKDLEKHGIMPTKAMMELLFEGGPTSSTQKAGDIPKAELVIPEIQGMDLDTEFALLEERKQHQLLEQELAQLKTLINEQLLNRVKVIRPTLGTPRLQLDMTLSEWKAVQEHFKIP</sequence>
<evidence type="ECO:0000313" key="3">
    <source>
        <dbReference type="Proteomes" id="UP000502928"/>
    </source>
</evidence>
<feature type="coiled-coil region" evidence="1">
    <location>
        <begin position="135"/>
        <end position="162"/>
    </location>
</feature>
<keyword evidence="3" id="KW-1185">Reference proteome</keyword>
<dbReference type="KEGG" id="mut:GVT53_10485"/>
<reference evidence="2 3" key="1">
    <citation type="submission" date="2020-02" db="EMBL/GenBank/DDBJ databases">
        <title>Complete genome of Muricauda sp. 501str8.</title>
        <authorList>
            <person name="Dong B."/>
            <person name="Zhu S."/>
            <person name="Yang J."/>
            <person name="Chen J."/>
        </authorList>
    </citation>
    <scope>NUCLEOTIDE SEQUENCE [LARGE SCALE GENOMIC DNA]</scope>
    <source>
        <strain evidence="2 3">501str8</strain>
    </source>
</reference>
<gene>
    <name evidence="2" type="ORF">GVT53_10485</name>
</gene>
<evidence type="ECO:0000256" key="1">
    <source>
        <dbReference type="SAM" id="Coils"/>
    </source>
</evidence>
<protein>
    <submittedName>
        <fullName evidence="2">Uncharacterized protein</fullName>
    </submittedName>
</protein>
<name>A0A6G7J345_9FLAO</name>
<dbReference type="AlphaFoldDB" id="A0A6G7J345"/>
<dbReference type="RefSeq" id="WP_166248583.1">
    <property type="nucleotide sequence ID" value="NZ_CP049616.1"/>
</dbReference>
<dbReference type="InterPro" id="IPR048012">
    <property type="entry name" value="BfmA-like_N"/>
</dbReference>
<keyword evidence="1" id="KW-0175">Coiled coil</keyword>
<dbReference type="Proteomes" id="UP000502928">
    <property type="component" value="Chromosome"/>
</dbReference>
<accession>A0A6G7J345</accession>
<proteinExistence type="predicted"/>
<dbReference type="EMBL" id="CP049616">
    <property type="protein sequence ID" value="QII45090.1"/>
    <property type="molecule type" value="Genomic_DNA"/>
</dbReference>
<organism evidence="2 3">
    <name type="scientific">Flagellimonas oceani</name>
    <dbReference type="NCBI Taxonomy" id="2698672"/>
    <lineage>
        <taxon>Bacteria</taxon>
        <taxon>Pseudomonadati</taxon>
        <taxon>Bacteroidota</taxon>
        <taxon>Flavobacteriia</taxon>
        <taxon>Flavobacteriales</taxon>
        <taxon>Flavobacteriaceae</taxon>
        <taxon>Flagellimonas</taxon>
    </lineage>
</organism>
<evidence type="ECO:0000313" key="2">
    <source>
        <dbReference type="EMBL" id="QII45090.1"/>
    </source>
</evidence>
<dbReference type="NCBIfam" id="NF041200">
    <property type="entry name" value="mob_BfmA_Nterm"/>
    <property type="match status" value="1"/>
</dbReference>